<dbReference type="Pfam" id="PF00440">
    <property type="entry name" value="TetR_N"/>
    <property type="match status" value="1"/>
</dbReference>
<keyword evidence="3" id="KW-0804">Transcription</keyword>
<feature type="domain" description="HTH tetR-type" evidence="5">
    <location>
        <begin position="33"/>
        <end position="92"/>
    </location>
</feature>
<dbReference type="Gene3D" id="1.10.357.10">
    <property type="entry name" value="Tetracycline Repressor, domain 2"/>
    <property type="match status" value="1"/>
</dbReference>
<dbReference type="EMBL" id="CP080333">
    <property type="protein sequence ID" value="QYL17110.1"/>
    <property type="molecule type" value="Genomic_DNA"/>
</dbReference>
<keyword evidence="1" id="KW-0805">Transcription regulation</keyword>
<dbReference type="PROSITE" id="PS50977">
    <property type="entry name" value="HTH_TETR_2"/>
    <property type="match status" value="1"/>
</dbReference>
<dbReference type="SUPFAM" id="SSF48498">
    <property type="entry name" value="Tetracyclin repressor-like, C-terminal domain"/>
    <property type="match status" value="1"/>
</dbReference>
<dbReference type="InterPro" id="IPR036271">
    <property type="entry name" value="Tet_transcr_reg_TetR-rel_C_sf"/>
</dbReference>
<dbReference type="InterPro" id="IPR049445">
    <property type="entry name" value="TetR_SbtR-like_C"/>
</dbReference>
<feature type="DNA-binding region" description="H-T-H motif" evidence="4">
    <location>
        <begin position="55"/>
        <end position="74"/>
    </location>
</feature>
<evidence type="ECO:0000256" key="2">
    <source>
        <dbReference type="ARBA" id="ARBA00023125"/>
    </source>
</evidence>
<name>A0ABX8VH78_9MYCO</name>
<sequence length="253" mass="27827">MVVCLHFREYDDLVIPDARWGAERSKPLRADAERNRERIVSAAARLFAEQGLSVPLEDVARAAGVGVATLYRRFPTRTDLAIAAFERNMASYEEAVDKALENPNPWEAFQNLVYQVCALQASDPGLRALLTTAFPASSVIEQRATEAMDKLGQVIARAQQDGTLRPDIGVGDIVVMLLADQGVLEATREHAPDAWRRFAALMVDAFRVGPREGLPPPTPAEELRSSIAMLTGDTLRFESLPPTEPANPRSDFD</sequence>
<evidence type="ECO:0000256" key="3">
    <source>
        <dbReference type="ARBA" id="ARBA00023163"/>
    </source>
</evidence>
<accession>A0ABX8VH78</accession>
<organism evidence="6 7">
    <name type="scientific">Mycolicibacterium pallens</name>
    <dbReference type="NCBI Taxonomy" id="370524"/>
    <lineage>
        <taxon>Bacteria</taxon>
        <taxon>Bacillati</taxon>
        <taxon>Actinomycetota</taxon>
        <taxon>Actinomycetes</taxon>
        <taxon>Mycobacteriales</taxon>
        <taxon>Mycobacteriaceae</taxon>
        <taxon>Mycolicibacterium</taxon>
    </lineage>
</organism>
<keyword evidence="7" id="KW-1185">Reference proteome</keyword>
<evidence type="ECO:0000256" key="1">
    <source>
        <dbReference type="ARBA" id="ARBA00023015"/>
    </source>
</evidence>
<dbReference type="Proteomes" id="UP000825367">
    <property type="component" value="Chromosome"/>
</dbReference>
<dbReference type="PANTHER" id="PTHR30055:SF234">
    <property type="entry name" value="HTH-TYPE TRANSCRIPTIONAL REGULATOR BETI"/>
    <property type="match status" value="1"/>
</dbReference>
<dbReference type="PANTHER" id="PTHR30055">
    <property type="entry name" value="HTH-TYPE TRANSCRIPTIONAL REGULATOR RUTR"/>
    <property type="match status" value="1"/>
</dbReference>
<reference evidence="6 7" key="1">
    <citation type="submission" date="2021-07" db="EMBL/GenBank/DDBJ databases">
        <title>Whole genome sequencing of non-tuberculosis mycobacteria type-strains.</title>
        <authorList>
            <person name="Igarashi Y."/>
            <person name="Osugi A."/>
            <person name="Mitarai S."/>
        </authorList>
    </citation>
    <scope>NUCLEOTIDE SEQUENCE [LARGE SCALE GENOMIC DNA]</scope>
    <source>
        <strain evidence="6 7">JCM 16370</strain>
    </source>
</reference>
<evidence type="ECO:0000313" key="7">
    <source>
        <dbReference type="Proteomes" id="UP000825367"/>
    </source>
</evidence>
<dbReference type="SUPFAM" id="SSF46689">
    <property type="entry name" value="Homeodomain-like"/>
    <property type="match status" value="1"/>
</dbReference>
<gene>
    <name evidence="6" type="ORF">K0O64_00490</name>
</gene>
<proteinExistence type="predicted"/>
<dbReference type="InterPro" id="IPR009057">
    <property type="entry name" value="Homeodomain-like_sf"/>
</dbReference>
<dbReference type="InterPro" id="IPR050109">
    <property type="entry name" value="HTH-type_TetR-like_transc_reg"/>
</dbReference>
<evidence type="ECO:0000259" key="5">
    <source>
        <dbReference type="PROSITE" id="PS50977"/>
    </source>
</evidence>
<dbReference type="Pfam" id="PF21597">
    <property type="entry name" value="TetR_C_43"/>
    <property type="match status" value="1"/>
</dbReference>
<keyword evidence="2 4" id="KW-0238">DNA-binding</keyword>
<dbReference type="InterPro" id="IPR001647">
    <property type="entry name" value="HTH_TetR"/>
</dbReference>
<dbReference type="PRINTS" id="PR00455">
    <property type="entry name" value="HTHTETR"/>
</dbReference>
<evidence type="ECO:0000313" key="6">
    <source>
        <dbReference type="EMBL" id="QYL17110.1"/>
    </source>
</evidence>
<protein>
    <submittedName>
        <fullName evidence="6">TetR/AcrR family transcriptional regulator</fullName>
    </submittedName>
</protein>
<evidence type="ECO:0000256" key="4">
    <source>
        <dbReference type="PROSITE-ProRule" id="PRU00335"/>
    </source>
</evidence>